<dbReference type="PANTHER" id="PTHR30038:SF0">
    <property type="entry name" value="TUNGSTEN-CONTAINING ALDEHYDE FERREDOXIN OXIDOREDUCTASE"/>
    <property type="match status" value="1"/>
</dbReference>
<dbReference type="GO" id="GO:0051536">
    <property type="term" value="F:iron-sulfur cluster binding"/>
    <property type="evidence" value="ECO:0007669"/>
    <property type="project" value="InterPro"/>
</dbReference>
<dbReference type="InterPro" id="IPR013983">
    <property type="entry name" value="Ald_Fedxn_OxRdtase_N"/>
</dbReference>
<feature type="non-terminal residue" evidence="2">
    <location>
        <position position="246"/>
    </location>
</feature>
<dbReference type="Gene3D" id="3.60.9.10">
    <property type="entry name" value="Aldehyde ferredoxin oxidoreductase, N-terminal domain"/>
    <property type="match status" value="1"/>
</dbReference>
<dbReference type="InterPro" id="IPR051919">
    <property type="entry name" value="W-dependent_AOR"/>
</dbReference>
<sequence>MGTHRGKILDINLSTGAVKTTKIEEDVLRKFIGGSGLAAKLFLDRVPPDVDPLSDKNVLFLMAGPLSGTNFPTSSRIVAVFKSPQTGIWGQASAGGSFAAEVKKAGYDGIAISGMSSKPVYLVIEDDKVEIKDAADLWGKDCYQTTDILKERHGAKADMLEIGLAGENLVKFASILNGKWGFISRCGVGAVMGSKKLKAVVVRGTGKVEPALPEEYAKIRKTVLKKIKEGIQTLALTDAGTALAVE</sequence>
<dbReference type="EMBL" id="BARW01028915">
    <property type="protein sequence ID" value="GAJ03993.1"/>
    <property type="molecule type" value="Genomic_DNA"/>
</dbReference>
<dbReference type="Pfam" id="PF02730">
    <property type="entry name" value="AFOR_N"/>
    <property type="match status" value="1"/>
</dbReference>
<protein>
    <recommendedName>
        <fullName evidence="1">Aldehyde ferredoxin oxidoreductase N-terminal domain-containing protein</fullName>
    </recommendedName>
</protein>
<dbReference type="InterPro" id="IPR036503">
    <property type="entry name" value="Ald_Fedxn_OxRdtase_N_sf"/>
</dbReference>
<proteinExistence type="predicted"/>
<dbReference type="PANTHER" id="PTHR30038">
    <property type="entry name" value="ALDEHYDE FERREDOXIN OXIDOREDUCTASE"/>
    <property type="match status" value="1"/>
</dbReference>
<accession>X1TFB6</accession>
<feature type="domain" description="Aldehyde ferredoxin oxidoreductase N-terminal" evidence="1">
    <location>
        <begin position="4"/>
        <end position="206"/>
    </location>
</feature>
<evidence type="ECO:0000259" key="1">
    <source>
        <dbReference type="SMART" id="SM00790"/>
    </source>
</evidence>
<comment type="caution">
    <text evidence="2">The sequence shown here is derived from an EMBL/GenBank/DDBJ whole genome shotgun (WGS) entry which is preliminary data.</text>
</comment>
<dbReference type="AlphaFoldDB" id="X1TFB6"/>
<organism evidence="2">
    <name type="scientific">marine sediment metagenome</name>
    <dbReference type="NCBI Taxonomy" id="412755"/>
    <lineage>
        <taxon>unclassified sequences</taxon>
        <taxon>metagenomes</taxon>
        <taxon>ecological metagenomes</taxon>
    </lineage>
</organism>
<name>X1TFB6_9ZZZZ</name>
<dbReference type="SUPFAM" id="SSF56228">
    <property type="entry name" value="Aldehyde ferredoxin oxidoreductase, N-terminal domain"/>
    <property type="match status" value="1"/>
</dbReference>
<dbReference type="GO" id="GO:0016625">
    <property type="term" value="F:oxidoreductase activity, acting on the aldehyde or oxo group of donors, iron-sulfur protein as acceptor"/>
    <property type="evidence" value="ECO:0007669"/>
    <property type="project" value="InterPro"/>
</dbReference>
<reference evidence="2" key="1">
    <citation type="journal article" date="2014" name="Front. Microbiol.">
        <title>High frequency of phylogenetically diverse reductive dehalogenase-homologous genes in deep subseafloor sedimentary metagenomes.</title>
        <authorList>
            <person name="Kawai M."/>
            <person name="Futagami T."/>
            <person name="Toyoda A."/>
            <person name="Takaki Y."/>
            <person name="Nishi S."/>
            <person name="Hori S."/>
            <person name="Arai W."/>
            <person name="Tsubouchi T."/>
            <person name="Morono Y."/>
            <person name="Uchiyama I."/>
            <person name="Ito T."/>
            <person name="Fujiyama A."/>
            <person name="Inagaki F."/>
            <person name="Takami H."/>
        </authorList>
    </citation>
    <scope>NUCLEOTIDE SEQUENCE</scope>
    <source>
        <strain evidence="2">Expedition CK06-06</strain>
    </source>
</reference>
<dbReference type="SMART" id="SM00790">
    <property type="entry name" value="AFOR_N"/>
    <property type="match status" value="1"/>
</dbReference>
<evidence type="ECO:0000313" key="2">
    <source>
        <dbReference type="EMBL" id="GAJ03993.1"/>
    </source>
</evidence>
<gene>
    <name evidence="2" type="ORF">S12H4_46579</name>
</gene>